<organism evidence="2 3">
    <name type="scientific">Tsukamurella strandjordii</name>
    <dbReference type="NCBI Taxonomy" id="147577"/>
    <lineage>
        <taxon>Bacteria</taxon>
        <taxon>Bacillati</taxon>
        <taxon>Actinomycetota</taxon>
        <taxon>Actinomycetes</taxon>
        <taxon>Mycobacteriales</taxon>
        <taxon>Tsukamurellaceae</taxon>
        <taxon>Tsukamurella</taxon>
    </lineage>
</organism>
<name>A0AA90NRD2_9ACTN</name>
<gene>
    <name evidence="2" type="ORF">Q7X28_15750</name>
</gene>
<feature type="transmembrane region" description="Helical" evidence="1">
    <location>
        <begin position="96"/>
        <end position="120"/>
    </location>
</feature>
<keyword evidence="1" id="KW-0472">Membrane</keyword>
<evidence type="ECO:0000313" key="2">
    <source>
        <dbReference type="EMBL" id="MDP0399379.1"/>
    </source>
</evidence>
<proteinExistence type="predicted"/>
<protein>
    <submittedName>
        <fullName evidence="2">Uncharacterized protein</fullName>
    </submittedName>
</protein>
<comment type="caution">
    <text evidence="2">The sequence shown here is derived from an EMBL/GenBank/DDBJ whole genome shotgun (WGS) entry which is preliminary data.</text>
</comment>
<dbReference type="EMBL" id="JAUTIX010000006">
    <property type="protein sequence ID" value="MDP0399379.1"/>
    <property type="molecule type" value="Genomic_DNA"/>
</dbReference>
<dbReference type="Proteomes" id="UP001178281">
    <property type="component" value="Unassembled WGS sequence"/>
</dbReference>
<keyword evidence="1" id="KW-1133">Transmembrane helix</keyword>
<dbReference type="AlphaFoldDB" id="A0AA90NRD2"/>
<feature type="transmembrane region" description="Helical" evidence="1">
    <location>
        <begin position="21"/>
        <end position="41"/>
    </location>
</feature>
<evidence type="ECO:0000313" key="3">
    <source>
        <dbReference type="Proteomes" id="UP001178281"/>
    </source>
</evidence>
<feature type="transmembrane region" description="Helical" evidence="1">
    <location>
        <begin position="126"/>
        <end position="152"/>
    </location>
</feature>
<feature type="transmembrane region" description="Helical" evidence="1">
    <location>
        <begin position="221"/>
        <end position="243"/>
    </location>
</feature>
<keyword evidence="1" id="KW-0812">Transmembrane</keyword>
<dbReference type="RefSeq" id="WP_305112038.1">
    <property type="nucleotide sequence ID" value="NZ_BAAAII010000001.1"/>
</dbReference>
<feature type="transmembrane region" description="Helical" evidence="1">
    <location>
        <begin position="173"/>
        <end position="190"/>
    </location>
</feature>
<feature type="transmembrane region" description="Helical" evidence="1">
    <location>
        <begin position="53"/>
        <end position="75"/>
    </location>
</feature>
<keyword evidence="3" id="KW-1185">Reference proteome</keyword>
<sequence>MQTVASGRAALRRVSRRELRALPRIGTGLAVNLLLAFGWILFSPLEYTDRNKISVIIVYFVTFVLADSATTNMFADQARRQAGEPHRYGKCVALVVVRNVTLFVALGAPLLIATAVLVILSDRPALVPFAMASVSVQVLVWLGVCSILATAFPVARVGPRGLWNGRREVRTTVLRLASMGVPYLVLWVLLPADEGRRRLPGLGAVHRRTPGAQGMDHLHQALGAVVAALTIWLICVLIGAAIARHRAWRAWV</sequence>
<evidence type="ECO:0000256" key="1">
    <source>
        <dbReference type="SAM" id="Phobius"/>
    </source>
</evidence>
<reference evidence="2" key="1">
    <citation type="submission" date="2023-08" db="EMBL/GenBank/DDBJ databases">
        <title>The draft genome of Tsukamurella strandjordii strain 050030.</title>
        <authorList>
            <person name="Zhao F."/>
            <person name="Feng Y."/>
            <person name="Zong Z."/>
        </authorList>
    </citation>
    <scope>NUCLEOTIDE SEQUENCE</scope>
    <source>
        <strain evidence="2">050030</strain>
    </source>
</reference>
<accession>A0AA90NRD2</accession>